<gene>
    <name evidence="1" type="ORF">CY34DRAFT_19922</name>
</gene>
<dbReference type="EMBL" id="KN836995">
    <property type="protein sequence ID" value="KIK31439.1"/>
    <property type="molecule type" value="Genomic_DNA"/>
</dbReference>
<reference evidence="1 2" key="1">
    <citation type="submission" date="2014-04" db="EMBL/GenBank/DDBJ databases">
        <authorList>
            <consortium name="DOE Joint Genome Institute"/>
            <person name="Kuo A."/>
            <person name="Ruytinx J."/>
            <person name="Rineau F."/>
            <person name="Colpaert J."/>
            <person name="Kohler A."/>
            <person name="Nagy L.G."/>
            <person name="Floudas D."/>
            <person name="Copeland A."/>
            <person name="Barry K.W."/>
            <person name="Cichocki N."/>
            <person name="Veneault-Fourrey C."/>
            <person name="LaButti K."/>
            <person name="Lindquist E.A."/>
            <person name="Lipzen A."/>
            <person name="Lundell T."/>
            <person name="Morin E."/>
            <person name="Murat C."/>
            <person name="Sun H."/>
            <person name="Tunlid A."/>
            <person name="Henrissat B."/>
            <person name="Grigoriev I.V."/>
            <person name="Hibbett D.S."/>
            <person name="Martin F."/>
            <person name="Nordberg H.P."/>
            <person name="Cantor M.N."/>
            <person name="Hua S.X."/>
        </authorList>
    </citation>
    <scope>NUCLEOTIDE SEQUENCE [LARGE SCALE GENOMIC DNA]</scope>
    <source>
        <strain evidence="1 2">UH-Slu-Lm8-n1</strain>
    </source>
</reference>
<keyword evidence="2" id="KW-1185">Reference proteome</keyword>
<dbReference type="AlphaFoldDB" id="A0A0C9ZZU3"/>
<dbReference type="InParanoid" id="A0A0C9ZZU3"/>
<protein>
    <submittedName>
        <fullName evidence="1">Uncharacterized protein</fullName>
    </submittedName>
</protein>
<sequence>MSSHSAHLSMTETSCQQLPAISPSNWLLSLPELLFLNYYFLSSATKELPSYSSVIFDSD</sequence>
<dbReference type="Proteomes" id="UP000054485">
    <property type="component" value="Unassembled WGS sequence"/>
</dbReference>
<accession>A0A0C9ZZU3</accession>
<evidence type="ECO:0000313" key="2">
    <source>
        <dbReference type="Proteomes" id="UP000054485"/>
    </source>
</evidence>
<proteinExistence type="predicted"/>
<evidence type="ECO:0000313" key="1">
    <source>
        <dbReference type="EMBL" id="KIK31439.1"/>
    </source>
</evidence>
<name>A0A0C9ZZU3_9AGAM</name>
<reference evidence="2" key="2">
    <citation type="submission" date="2015-01" db="EMBL/GenBank/DDBJ databases">
        <title>Evolutionary Origins and Diversification of the Mycorrhizal Mutualists.</title>
        <authorList>
            <consortium name="DOE Joint Genome Institute"/>
            <consortium name="Mycorrhizal Genomics Consortium"/>
            <person name="Kohler A."/>
            <person name="Kuo A."/>
            <person name="Nagy L.G."/>
            <person name="Floudas D."/>
            <person name="Copeland A."/>
            <person name="Barry K.W."/>
            <person name="Cichocki N."/>
            <person name="Veneault-Fourrey C."/>
            <person name="LaButti K."/>
            <person name="Lindquist E.A."/>
            <person name="Lipzen A."/>
            <person name="Lundell T."/>
            <person name="Morin E."/>
            <person name="Murat C."/>
            <person name="Riley R."/>
            <person name="Ohm R."/>
            <person name="Sun H."/>
            <person name="Tunlid A."/>
            <person name="Henrissat B."/>
            <person name="Grigoriev I.V."/>
            <person name="Hibbett D.S."/>
            <person name="Martin F."/>
        </authorList>
    </citation>
    <scope>NUCLEOTIDE SEQUENCE [LARGE SCALE GENOMIC DNA]</scope>
    <source>
        <strain evidence="2">UH-Slu-Lm8-n1</strain>
    </source>
</reference>
<dbReference type="HOGENOM" id="CLU_2962421_0_0_1"/>
<organism evidence="1 2">
    <name type="scientific">Suillus luteus UH-Slu-Lm8-n1</name>
    <dbReference type="NCBI Taxonomy" id="930992"/>
    <lineage>
        <taxon>Eukaryota</taxon>
        <taxon>Fungi</taxon>
        <taxon>Dikarya</taxon>
        <taxon>Basidiomycota</taxon>
        <taxon>Agaricomycotina</taxon>
        <taxon>Agaricomycetes</taxon>
        <taxon>Agaricomycetidae</taxon>
        <taxon>Boletales</taxon>
        <taxon>Suillineae</taxon>
        <taxon>Suillaceae</taxon>
        <taxon>Suillus</taxon>
    </lineage>
</organism>